<name>A0ABU8ZBN8_9ENTR</name>
<dbReference type="EMBL" id="JARXNH020000057">
    <property type="protein sequence ID" value="MEK0250563.1"/>
    <property type="molecule type" value="Genomic_DNA"/>
</dbReference>
<proteinExistence type="predicted"/>
<comment type="caution">
    <text evidence="1">The sequence shown here is derived from an EMBL/GenBank/DDBJ whole genome shotgun (WGS) entry which is preliminary data.</text>
</comment>
<evidence type="ECO:0000313" key="2">
    <source>
        <dbReference type="Proteomes" id="UP001334005"/>
    </source>
</evidence>
<reference evidence="1 2" key="1">
    <citation type="submission" date="2024-03" db="EMBL/GenBank/DDBJ databases">
        <title>Two novel Raoultella species associated with bleeding cankers of broadleaf hosts, Raoultella scottia sp. nov. and Raoultella lignicola sp. nov.</title>
        <authorList>
            <person name="Brady C.L."/>
        </authorList>
    </citation>
    <scope>NUCLEOTIDE SEQUENCE [LARGE SCALE GENOMIC DNA]</scope>
    <source>
        <strain evidence="1 2">BAC 10a-01-01</strain>
    </source>
</reference>
<dbReference type="Proteomes" id="UP001334005">
    <property type="component" value="Unassembled WGS sequence"/>
</dbReference>
<accession>A0ABU8ZBN8</accession>
<dbReference type="RefSeq" id="WP_157349074.1">
    <property type="nucleotide sequence ID" value="NZ_JARXNH020000057.1"/>
</dbReference>
<organism evidence="1 2">
    <name type="scientific">Raoultella scottii</name>
    <dbReference type="NCBI Taxonomy" id="3040937"/>
    <lineage>
        <taxon>Bacteria</taxon>
        <taxon>Pseudomonadati</taxon>
        <taxon>Pseudomonadota</taxon>
        <taxon>Gammaproteobacteria</taxon>
        <taxon>Enterobacterales</taxon>
        <taxon>Enterobacteriaceae</taxon>
        <taxon>Klebsiella/Raoultella group</taxon>
        <taxon>Raoultella</taxon>
    </lineage>
</organism>
<sequence length="46" mass="4881">MIAIKISASAAVRGEAGALQGDPTASFIYKIVYNQKDNSYLSGFRG</sequence>
<gene>
    <name evidence="1" type="ORF">QFI66_021005</name>
</gene>
<keyword evidence="2" id="KW-1185">Reference proteome</keyword>
<protein>
    <submittedName>
        <fullName evidence="1">Uncharacterized protein</fullName>
    </submittedName>
</protein>
<evidence type="ECO:0000313" key="1">
    <source>
        <dbReference type="EMBL" id="MEK0250563.1"/>
    </source>
</evidence>